<comment type="subunit">
    <text evidence="4">Part of a tri-snRNP complex.</text>
</comment>
<reference evidence="12" key="2">
    <citation type="submission" date="2017-10" db="EMBL/GenBank/DDBJ databases">
        <title>Ladona fulva Genome sequencing and assembly.</title>
        <authorList>
            <person name="Murali S."/>
            <person name="Richards S."/>
            <person name="Bandaranaike D."/>
            <person name="Bellair M."/>
            <person name="Blankenburg K."/>
            <person name="Chao H."/>
            <person name="Dinh H."/>
            <person name="Doddapaneni H."/>
            <person name="Dugan-Rocha S."/>
            <person name="Elkadiri S."/>
            <person name="Gnanaolivu R."/>
            <person name="Hernandez B."/>
            <person name="Skinner E."/>
            <person name="Javaid M."/>
            <person name="Lee S."/>
            <person name="Li M."/>
            <person name="Ming W."/>
            <person name="Munidasa M."/>
            <person name="Muniz J."/>
            <person name="Nguyen L."/>
            <person name="Hughes D."/>
            <person name="Osuji N."/>
            <person name="Pu L.-L."/>
            <person name="Puazo M."/>
            <person name="Qu C."/>
            <person name="Quiroz J."/>
            <person name="Raj R."/>
            <person name="Weissenberger G."/>
            <person name="Xin Y."/>
            <person name="Zou X."/>
            <person name="Han Y."/>
            <person name="Worley K."/>
            <person name="Muzny D."/>
            <person name="Gibbs R."/>
        </authorList>
    </citation>
    <scope>NUCLEOTIDE SEQUENCE</scope>
    <source>
        <strain evidence="12">Sampled in the wild</strain>
    </source>
</reference>
<dbReference type="GO" id="GO:0006397">
    <property type="term" value="P:mRNA processing"/>
    <property type="evidence" value="ECO:0007669"/>
    <property type="project" value="UniProtKB-KW"/>
</dbReference>
<dbReference type="InterPro" id="IPR013957">
    <property type="entry name" value="SNRNP27"/>
</dbReference>
<keyword evidence="8" id="KW-0539">Nucleus</keyword>
<evidence type="ECO:0000256" key="2">
    <source>
        <dbReference type="ARBA" id="ARBA00004123"/>
    </source>
</evidence>
<feature type="compositionally biased region" description="Basic residues" evidence="10">
    <location>
        <begin position="55"/>
        <end position="69"/>
    </location>
</feature>
<dbReference type="EMBL" id="KZ308865">
    <property type="protein sequence ID" value="KAG8235011.1"/>
    <property type="molecule type" value="Genomic_DNA"/>
</dbReference>
<feature type="compositionally biased region" description="Basic and acidic residues" evidence="10">
    <location>
        <begin position="30"/>
        <end position="40"/>
    </location>
</feature>
<dbReference type="AlphaFoldDB" id="A0A8K0P5X5"/>
<evidence type="ECO:0000256" key="4">
    <source>
        <dbReference type="ARBA" id="ARBA00011825"/>
    </source>
</evidence>
<organism evidence="12 13">
    <name type="scientific">Ladona fulva</name>
    <name type="common">Scarce chaser dragonfly</name>
    <name type="synonym">Libellula fulva</name>
    <dbReference type="NCBI Taxonomy" id="123851"/>
    <lineage>
        <taxon>Eukaryota</taxon>
        <taxon>Metazoa</taxon>
        <taxon>Ecdysozoa</taxon>
        <taxon>Arthropoda</taxon>
        <taxon>Hexapoda</taxon>
        <taxon>Insecta</taxon>
        <taxon>Pterygota</taxon>
        <taxon>Palaeoptera</taxon>
        <taxon>Odonata</taxon>
        <taxon>Epiprocta</taxon>
        <taxon>Anisoptera</taxon>
        <taxon>Libelluloidea</taxon>
        <taxon>Libellulidae</taxon>
        <taxon>Ladona</taxon>
    </lineage>
</organism>
<dbReference type="GO" id="GO:0071011">
    <property type="term" value="C:precatalytic spliceosome"/>
    <property type="evidence" value="ECO:0007669"/>
    <property type="project" value="TreeGrafter"/>
</dbReference>
<evidence type="ECO:0000313" key="13">
    <source>
        <dbReference type="Proteomes" id="UP000792457"/>
    </source>
</evidence>
<reference evidence="12" key="1">
    <citation type="submission" date="2013-04" db="EMBL/GenBank/DDBJ databases">
        <authorList>
            <person name="Qu J."/>
            <person name="Murali S.C."/>
            <person name="Bandaranaike D."/>
            <person name="Bellair M."/>
            <person name="Blankenburg K."/>
            <person name="Chao H."/>
            <person name="Dinh H."/>
            <person name="Doddapaneni H."/>
            <person name="Downs B."/>
            <person name="Dugan-Rocha S."/>
            <person name="Elkadiri S."/>
            <person name="Gnanaolivu R.D."/>
            <person name="Hernandez B."/>
            <person name="Javaid M."/>
            <person name="Jayaseelan J.C."/>
            <person name="Lee S."/>
            <person name="Li M."/>
            <person name="Ming W."/>
            <person name="Munidasa M."/>
            <person name="Muniz J."/>
            <person name="Nguyen L."/>
            <person name="Ongeri F."/>
            <person name="Osuji N."/>
            <person name="Pu L.-L."/>
            <person name="Puazo M."/>
            <person name="Qu C."/>
            <person name="Quiroz J."/>
            <person name="Raj R."/>
            <person name="Weissenberger G."/>
            <person name="Xin Y."/>
            <person name="Zou X."/>
            <person name="Han Y."/>
            <person name="Richards S."/>
            <person name="Worley K."/>
            <person name="Muzny D."/>
            <person name="Gibbs R."/>
        </authorList>
    </citation>
    <scope>NUCLEOTIDE SEQUENCE</scope>
    <source>
        <strain evidence="12">Sampled in the wild</strain>
    </source>
</reference>
<evidence type="ECO:0000256" key="7">
    <source>
        <dbReference type="ARBA" id="ARBA00023187"/>
    </source>
</evidence>
<keyword evidence="6" id="KW-0507">mRNA processing</keyword>
<feature type="compositionally biased region" description="Low complexity" evidence="10">
    <location>
        <begin position="70"/>
        <end position="81"/>
    </location>
</feature>
<sequence length="158" mass="18725">MGYSRSPSPSRRRRSKSRERDRRRRRSRERSRDRSRDRDRDRRRRSADRNDSTGRHRRSWSRSRSRSNSRSRQSGESGSKRSSSHLAERPAVSAEDLEGKSPEEQEMMKMMGFCAFDTTKGKKVNNTEVGTVHVILKRKYRQYMNRKGGFNRPLDFVA</sequence>
<feature type="region of interest" description="Disordered" evidence="10">
    <location>
        <begin position="1"/>
        <end position="105"/>
    </location>
</feature>
<comment type="similarity">
    <text evidence="3">Belongs to the SNUT3 family.</text>
</comment>
<dbReference type="GO" id="GO:0008380">
    <property type="term" value="P:RNA splicing"/>
    <property type="evidence" value="ECO:0007669"/>
    <property type="project" value="UniProtKB-KW"/>
</dbReference>
<evidence type="ECO:0000256" key="8">
    <source>
        <dbReference type="ARBA" id="ARBA00023242"/>
    </source>
</evidence>
<dbReference type="Pfam" id="PF08648">
    <property type="entry name" value="SNRNP27"/>
    <property type="match status" value="1"/>
</dbReference>
<evidence type="ECO:0000256" key="3">
    <source>
        <dbReference type="ARBA" id="ARBA00008218"/>
    </source>
</evidence>
<evidence type="ECO:0000256" key="6">
    <source>
        <dbReference type="ARBA" id="ARBA00022664"/>
    </source>
</evidence>
<evidence type="ECO:0000256" key="10">
    <source>
        <dbReference type="SAM" id="MobiDB-lite"/>
    </source>
</evidence>
<evidence type="ECO:0000313" key="12">
    <source>
        <dbReference type="EMBL" id="KAG8235011.1"/>
    </source>
</evidence>
<protein>
    <recommendedName>
        <fullName evidence="5">U4/U6.U5 small nuclear ribonucleoprotein 27 kDa protein</fullName>
    </recommendedName>
    <alternativeName>
        <fullName evidence="9">U4/U6.U5 tri-snRNP-associated protein 3</fullName>
    </alternativeName>
</protein>
<dbReference type="PANTHER" id="PTHR31077:SF1">
    <property type="entry name" value="U4_U6.U5 SMALL NUCLEAR RIBONUCLEOPROTEIN 27 KDA PROTEIN"/>
    <property type="match status" value="1"/>
</dbReference>
<accession>A0A8K0P5X5</accession>
<gene>
    <name evidence="12" type="ORF">J437_LFUL015674</name>
</gene>
<feature type="domain" description="U4/U6.U5 small nuclear ribonucleoprotein 27kDa protein" evidence="11">
    <location>
        <begin position="103"/>
        <end position="156"/>
    </location>
</feature>
<feature type="compositionally biased region" description="Basic residues" evidence="10">
    <location>
        <begin position="10"/>
        <end position="29"/>
    </location>
</feature>
<proteinExistence type="inferred from homology"/>
<comment type="caution">
    <text evidence="12">The sequence shown here is derived from an EMBL/GenBank/DDBJ whole genome shotgun (WGS) entry which is preliminary data.</text>
</comment>
<evidence type="ECO:0000256" key="1">
    <source>
        <dbReference type="ARBA" id="ARBA00003632"/>
    </source>
</evidence>
<dbReference type="Proteomes" id="UP000792457">
    <property type="component" value="Unassembled WGS sequence"/>
</dbReference>
<evidence type="ECO:0000259" key="11">
    <source>
        <dbReference type="Pfam" id="PF08648"/>
    </source>
</evidence>
<evidence type="ECO:0000256" key="5">
    <source>
        <dbReference type="ARBA" id="ARBA00014357"/>
    </source>
</evidence>
<comment type="subcellular location">
    <subcellularLocation>
        <location evidence="2">Nucleus</location>
    </subcellularLocation>
</comment>
<dbReference type="OrthoDB" id="21368at2759"/>
<name>A0A8K0P5X5_LADFU</name>
<keyword evidence="7" id="KW-0508">mRNA splicing</keyword>
<keyword evidence="13" id="KW-1185">Reference proteome</keyword>
<dbReference type="PANTHER" id="PTHR31077">
    <property type="entry name" value="U4/U6.U5 SMALL NUCLEAR RIBONUCLEOPROTEIN 27 KDA PROTEIN"/>
    <property type="match status" value="1"/>
</dbReference>
<evidence type="ECO:0000256" key="9">
    <source>
        <dbReference type="ARBA" id="ARBA00031864"/>
    </source>
</evidence>
<comment type="function">
    <text evidence="1">May play a role in mRNA splicing.</text>
</comment>